<protein>
    <submittedName>
        <fullName evidence="1">Uncharacterized protein</fullName>
    </submittedName>
</protein>
<evidence type="ECO:0000313" key="2">
    <source>
        <dbReference type="Proteomes" id="UP000499080"/>
    </source>
</evidence>
<sequence>MQQNRGLRFVLVDCGRWNSNPSRRSDGAWFGKSLGIARVNGCTDAVWPPPSFDAPAIYRQKRGKQQMHFQAHEPHRFFLCRRRVVTRTADGFREKISSRKGVLGRSASLEICHVTKALWVQGVRRVVGTCRFVIVRAVLGCSTPFFFLSTNHSTVRAPVATACCRQRSEIVNL</sequence>
<gene>
    <name evidence="1" type="ORF">AVEN_55774_1</name>
</gene>
<keyword evidence="2" id="KW-1185">Reference proteome</keyword>
<organism evidence="1 2">
    <name type="scientific">Araneus ventricosus</name>
    <name type="common">Orbweaver spider</name>
    <name type="synonym">Epeira ventricosa</name>
    <dbReference type="NCBI Taxonomy" id="182803"/>
    <lineage>
        <taxon>Eukaryota</taxon>
        <taxon>Metazoa</taxon>
        <taxon>Ecdysozoa</taxon>
        <taxon>Arthropoda</taxon>
        <taxon>Chelicerata</taxon>
        <taxon>Arachnida</taxon>
        <taxon>Araneae</taxon>
        <taxon>Araneomorphae</taxon>
        <taxon>Entelegynae</taxon>
        <taxon>Araneoidea</taxon>
        <taxon>Araneidae</taxon>
        <taxon>Araneus</taxon>
    </lineage>
</organism>
<dbReference type="EMBL" id="BGPR01000734">
    <property type="protein sequence ID" value="GBM33446.1"/>
    <property type="molecule type" value="Genomic_DNA"/>
</dbReference>
<comment type="caution">
    <text evidence="1">The sequence shown here is derived from an EMBL/GenBank/DDBJ whole genome shotgun (WGS) entry which is preliminary data.</text>
</comment>
<dbReference type="AlphaFoldDB" id="A0A4Y2EZK3"/>
<accession>A0A4Y2EZK3</accession>
<reference evidence="1 2" key="1">
    <citation type="journal article" date="2019" name="Sci. Rep.">
        <title>Orb-weaving spider Araneus ventricosus genome elucidates the spidroin gene catalogue.</title>
        <authorList>
            <person name="Kono N."/>
            <person name="Nakamura H."/>
            <person name="Ohtoshi R."/>
            <person name="Moran D.A.P."/>
            <person name="Shinohara A."/>
            <person name="Yoshida Y."/>
            <person name="Fujiwara M."/>
            <person name="Mori M."/>
            <person name="Tomita M."/>
            <person name="Arakawa K."/>
        </authorList>
    </citation>
    <scope>NUCLEOTIDE SEQUENCE [LARGE SCALE GENOMIC DNA]</scope>
</reference>
<dbReference type="Proteomes" id="UP000499080">
    <property type="component" value="Unassembled WGS sequence"/>
</dbReference>
<proteinExistence type="predicted"/>
<name>A0A4Y2EZK3_ARAVE</name>
<evidence type="ECO:0000313" key="1">
    <source>
        <dbReference type="EMBL" id="GBM33446.1"/>
    </source>
</evidence>